<dbReference type="CDD" id="cd17719">
    <property type="entry name" value="BRCT_Rev1"/>
    <property type="match status" value="1"/>
</dbReference>
<dbReference type="GO" id="GO:0042276">
    <property type="term" value="P:error-prone translesion synthesis"/>
    <property type="evidence" value="ECO:0007669"/>
    <property type="project" value="TreeGrafter"/>
</dbReference>
<evidence type="ECO:0000256" key="9">
    <source>
        <dbReference type="ARBA" id="ARBA00022763"/>
    </source>
</evidence>
<dbReference type="Gene3D" id="1.10.150.20">
    <property type="entry name" value="5' to 3' exonuclease, C-terminal subdomain"/>
    <property type="match status" value="1"/>
</dbReference>
<dbReference type="Pfam" id="PF11799">
    <property type="entry name" value="IMS_C"/>
    <property type="match status" value="1"/>
</dbReference>
<feature type="region of interest" description="Disordered" evidence="16">
    <location>
        <begin position="72"/>
        <end position="97"/>
    </location>
</feature>
<comment type="caution">
    <text evidence="19">The sequence shown here is derived from an EMBL/GenBank/DDBJ whole genome shotgun (WGS) entry which is preliminary data.</text>
</comment>
<dbReference type="Gene3D" id="1.20.58.1280">
    <property type="entry name" value="DNA repair protein Rev1, C-terminal domain"/>
    <property type="match status" value="1"/>
</dbReference>
<dbReference type="GO" id="GO:0003684">
    <property type="term" value="F:damaged DNA binding"/>
    <property type="evidence" value="ECO:0007669"/>
    <property type="project" value="InterPro"/>
</dbReference>
<sequence length="1038" mass="115426">MIWHDDLLLTVTLTSLQPLLLSTIPYIEQLKLAAPRASAGSTSSDYFEDDDPEFLAALNHIALPGDVVSVTAPAQMGNSDSESDLEPPPPAQMARPLKRRHELPDPVDEEVYGEAHFGGFGEYMHRKRAKLQIQNSESGAAKSGIFKGVAIHVNGWTSPSVQELKQLIMDHGGIFQPYLDKKSLVTHIITCTLTEAKRRDFKNMKIVRPEWLIESVKAGTLLSWRDFMFLGPTSAAGHTVSSTPSLHAQAALSNQSELPRYAAVGSNPNAKRAMADSSWRAAHTSAAPDFIQGYFEHSRLHFLSATKAELVQLVREAQNRAESNKTGNQDAIEIKGIPSPVKGKVRAGEDRVIMHCDFDCFFVSAGLLAHPELRGKPVVVCHSQGGQGGGNSTSEIASASYEARDFGIKNGMSLQQAQKLCPGVQTMPYEFERYKSISLKFYTVLMSSADDVEAVSIDEALIEVTTFVRRLQKTSLSDDPAKEFADNLRAQVKEATGCEVSIGISHNILLARLATRQAKPAGSKHVKATDVPELMATLQITDIWGFARSQRDKALEKFGSAALVDLANRSQATLCEALGKKTGERLYNTIRGIDDTPLRSDKQRKSVSVEINYGIRFEDSAAARKFVYSMAEKVEERLNDIQMLGRSVNIKLMKRDPAAPVEAPKFMGHGVCQVFNKQVPLASSTGRATNDRMVIGEHAWRVIQSYHFDPRELRGIGIQIQKLEPATGPVPSNVNQKTLGFKPVEADRQVLETLPLELRQEVEQDLRRMSESPFPEEGPARAQSRPHSGRFSTRIVPTRYQQNALRLPNGGGSGYVIDKNTIHPNRPANPFLRPTDTDLKALGIDPETFAALPRNVKREQLALARMVKKYGAVPEVDDTHKVHKPRKFLPPPDLFRQPPPFAKYPEPPKIRRPGPKGQKPFFSEKDDVQDLLGAWIDAFKRFPPEEKDVNRLAEFLVSSVDSKVSTDIGVERAVSVMKWWAVLLRRYWQDYEVNEYLLDDAVDEAAAVGEAWWKAFRDVKERLDVVARKKFGGRLSIR</sequence>
<evidence type="ECO:0000256" key="2">
    <source>
        <dbReference type="ARBA" id="ARBA00004123"/>
    </source>
</evidence>
<evidence type="ECO:0000256" key="11">
    <source>
        <dbReference type="ARBA" id="ARBA00023125"/>
    </source>
</evidence>
<keyword evidence="11" id="KW-0238">DNA-binding</keyword>
<evidence type="ECO:0000256" key="3">
    <source>
        <dbReference type="ARBA" id="ARBA00010945"/>
    </source>
</evidence>
<keyword evidence="5" id="KW-0237">DNA synthesis</keyword>
<dbReference type="PANTHER" id="PTHR45990">
    <property type="entry name" value="DNA REPAIR PROTEIN REV1"/>
    <property type="match status" value="1"/>
</dbReference>
<evidence type="ECO:0000256" key="5">
    <source>
        <dbReference type="ARBA" id="ARBA00022634"/>
    </source>
</evidence>
<evidence type="ECO:0000256" key="13">
    <source>
        <dbReference type="ARBA" id="ARBA00023242"/>
    </source>
</evidence>
<dbReference type="InterPro" id="IPR036775">
    <property type="entry name" value="DNA_pol_Y-fam_lit_finger_sf"/>
</dbReference>
<dbReference type="EMBL" id="CAVNYO010000138">
    <property type="protein sequence ID" value="CAK5268390.1"/>
    <property type="molecule type" value="Genomic_DNA"/>
</dbReference>
<feature type="region of interest" description="Disordered" evidence="16">
    <location>
        <begin position="768"/>
        <end position="789"/>
    </location>
</feature>
<dbReference type="GO" id="GO:0070987">
    <property type="term" value="P:error-free translesion synthesis"/>
    <property type="evidence" value="ECO:0007669"/>
    <property type="project" value="UniProtKB-ARBA"/>
</dbReference>
<keyword evidence="10" id="KW-0460">Magnesium</keyword>
<comment type="function">
    <text evidence="14">Deoxycytidyl transferase involved in DNA repair. Transfers a dCMP residue from dCTP to the 3'-end of a DNA primer in a template-dependent reaction. May assist in the first step in the bypass of abasic lesions by the insertion of a nucleotide opposite the lesion. Required for normal induction of mutations by physical and chemical agents. Involved in mitochondrial DNA mutagenesis.</text>
</comment>
<evidence type="ECO:0000256" key="12">
    <source>
        <dbReference type="ARBA" id="ARBA00023204"/>
    </source>
</evidence>
<comment type="similarity">
    <text evidence="3">Belongs to the DNA polymerase type-Y family.</text>
</comment>
<dbReference type="PANTHER" id="PTHR45990:SF1">
    <property type="entry name" value="DNA REPAIR PROTEIN REV1"/>
    <property type="match status" value="1"/>
</dbReference>
<dbReference type="InterPro" id="IPR043502">
    <property type="entry name" value="DNA/RNA_pol_sf"/>
</dbReference>
<evidence type="ECO:0000256" key="8">
    <source>
        <dbReference type="ARBA" id="ARBA00022723"/>
    </source>
</evidence>
<evidence type="ECO:0000256" key="10">
    <source>
        <dbReference type="ARBA" id="ARBA00022842"/>
    </source>
</evidence>
<keyword evidence="7" id="KW-0548">Nucleotidyltransferase</keyword>
<feature type="compositionally biased region" description="Pro residues" evidence="16">
    <location>
        <begin position="897"/>
        <end position="907"/>
    </location>
</feature>
<keyword evidence="9" id="KW-0227">DNA damage</keyword>
<dbReference type="Gene3D" id="3.30.1490.100">
    <property type="entry name" value="DNA polymerase, Y-family, little finger domain"/>
    <property type="match status" value="1"/>
</dbReference>
<dbReference type="InterPro" id="IPR001357">
    <property type="entry name" value="BRCT_dom"/>
</dbReference>
<dbReference type="Pfam" id="PF00817">
    <property type="entry name" value="IMS"/>
    <property type="match status" value="1"/>
</dbReference>
<keyword evidence="6" id="KW-0808">Transferase</keyword>
<dbReference type="SUPFAM" id="SSF100879">
    <property type="entry name" value="Lesion bypass DNA polymerase (Y-family), little finger domain"/>
    <property type="match status" value="1"/>
</dbReference>
<dbReference type="GO" id="GO:0017125">
    <property type="term" value="F:deoxycytidyl transferase activity"/>
    <property type="evidence" value="ECO:0007669"/>
    <property type="project" value="TreeGrafter"/>
</dbReference>
<feature type="domain" description="BRCT" evidence="17">
    <location>
        <begin position="141"/>
        <end position="229"/>
    </location>
</feature>
<accession>A0AAD2JY55</accession>
<dbReference type="FunFam" id="3.40.50.10190:FF:000011">
    <property type="entry name" value="DNA repair protein REV1"/>
    <property type="match status" value="1"/>
</dbReference>
<evidence type="ECO:0000256" key="7">
    <source>
        <dbReference type="ARBA" id="ARBA00022695"/>
    </source>
</evidence>
<dbReference type="PROSITE" id="PS50172">
    <property type="entry name" value="BRCT"/>
    <property type="match status" value="1"/>
</dbReference>
<feature type="domain" description="UmuC" evidence="18">
    <location>
        <begin position="353"/>
        <end position="547"/>
    </location>
</feature>
<dbReference type="Proteomes" id="UP001295794">
    <property type="component" value="Unassembled WGS sequence"/>
</dbReference>
<evidence type="ECO:0000256" key="4">
    <source>
        <dbReference type="ARBA" id="ARBA00020399"/>
    </source>
</evidence>
<evidence type="ECO:0000256" key="15">
    <source>
        <dbReference type="ARBA" id="ARBA00081902"/>
    </source>
</evidence>
<keyword evidence="13" id="KW-0539">Nucleus</keyword>
<comment type="cofactor">
    <cofactor evidence="1">
        <name>Mg(2+)</name>
        <dbReference type="ChEBI" id="CHEBI:18420"/>
    </cofactor>
</comment>
<dbReference type="Gene3D" id="6.10.250.1490">
    <property type="match status" value="1"/>
</dbReference>
<gene>
    <name evidence="19" type="ORF">MYCIT1_LOCUS11572</name>
</gene>
<evidence type="ECO:0000313" key="19">
    <source>
        <dbReference type="EMBL" id="CAK5268390.1"/>
    </source>
</evidence>
<dbReference type="InterPro" id="IPR017961">
    <property type="entry name" value="DNA_pol_Y-fam_little_finger"/>
</dbReference>
<dbReference type="Pfam" id="PF21999">
    <property type="entry name" value="IMS_HHH_1"/>
    <property type="match status" value="1"/>
</dbReference>
<evidence type="ECO:0000256" key="14">
    <source>
        <dbReference type="ARBA" id="ARBA00058985"/>
    </source>
</evidence>
<organism evidence="19 20">
    <name type="scientific">Mycena citricolor</name>
    <dbReference type="NCBI Taxonomy" id="2018698"/>
    <lineage>
        <taxon>Eukaryota</taxon>
        <taxon>Fungi</taxon>
        <taxon>Dikarya</taxon>
        <taxon>Basidiomycota</taxon>
        <taxon>Agaricomycotina</taxon>
        <taxon>Agaricomycetes</taxon>
        <taxon>Agaricomycetidae</taxon>
        <taxon>Agaricales</taxon>
        <taxon>Marasmiineae</taxon>
        <taxon>Mycenaceae</taxon>
        <taxon>Mycena</taxon>
    </lineage>
</organism>
<comment type="subcellular location">
    <subcellularLocation>
        <location evidence="2">Nucleus</location>
    </subcellularLocation>
</comment>
<dbReference type="Pfam" id="PF14377">
    <property type="entry name" value="UBM"/>
    <property type="match status" value="2"/>
</dbReference>
<evidence type="ECO:0000259" key="17">
    <source>
        <dbReference type="PROSITE" id="PS50172"/>
    </source>
</evidence>
<dbReference type="GO" id="GO:0046872">
    <property type="term" value="F:metal ion binding"/>
    <property type="evidence" value="ECO:0007669"/>
    <property type="project" value="UniProtKB-KW"/>
</dbReference>
<dbReference type="PROSITE" id="PS50173">
    <property type="entry name" value="UMUC"/>
    <property type="match status" value="1"/>
</dbReference>
<evidence type="ECO:0000259" key="18">
    <source>
        <dbReference type="PROSITE" id="PS50173"/>
    </source>
</evidence>
<dbReference type="InterPro" id="IPR053848">
    <property type="entry name" value="IMS_HHH_1"/>
</dbReference>
<dbReference type="Pfam" id="PF16589">
    <property type="entry name" value="BRCT_2"/>
    <property type="match status" value="1"/>
</dbReference>
<dbReference type="InterPro" id="IPR038401">
    <property type="entry name" value="Rev1_C_sf"/>
</dbReference>
<dbReference type="Pfam" id="PF16727">
    <property type="entry name" value="REV1_C"/>
    <property type="match status" value="1"/>
</dbReference>
<dbReference type="InterPro" id="IPR036420">
    <property type="entry name" value="BRCT_dom_sf"/>
</dbReference>
<keyword evidence="12" id="KW-0234">DNA repair</keyword>
<dbReference type="FunFam" id="3.30.1490.100:FF:000001">
    <property type="entry name" value="DNA repair protein REV1"/>
    <property type="match status" value="1"/>
</dbReference>
<keyword evidence="20" id="KW-1185">Reference proteome</keyword>
<dbReference type="InterPro" id="IPR025527">
    <property type="entry name" value="HUWE1/Rev1_UBM"/>
</dbReference>
<dbReference type="SUPFAM" id="SSF56672">
    <property type="entry name" value="DNA/RNA polymerases"/>
    <property type="match status" value="1"/>
</dbReference>
<evidence type="ECO:0000256" key="16">
    <source>
        <dbReference type="SAM" id="MobiDB-lite"/>
    </source>
</evidence>
<protein>
    <recommendedName>
        <fullName evidence="4">DNA repair protein REV1</fullName>
    </recommendedName>
    <alternativeName>
        <fullName evidence="15">Reversionless protein 1</fullName>
    </alternativeName>
</protein>
<dbReference type="Gene3D" id="3.40.50.10190">
    <property type="entry name" value="BRCT domain"/>
    <property type="match status" value="1"/>
</dbReference>
<evidence type="ECO:0000256" key="1">
    <source>
        <dbReference type="ARBA" id="ARBA00001946"/>
    </source>
</evidence>
<dbReference type="CDD" id="cd01701">
    <property type="entry name" value="PolY_Rev1"/>
    <property type="match status" value="1"/>
</dbReference>
<dbReference type="GO" id="GO:0006281">
    <property type="term" value="P:DNA repair"/>
    <property type="evidence" value="ECO:0007669"/>
    <property type="project" value="UniProtKB-KW"/>
</dbReference>
<dbReference type="InterPro" id="IPR031991">
    <property type="entry name" value="Rev1_C"/>
</dbReference>
<evidence type="ECO:0000256" key="6">
    <source>
        <dbReference type="ARBA" id="ARBA00022679"/>
    </source>
</evidence>
<dbReference type="InterPro" id="IPR001126">
    <property type="entry name" value="UmuC"/>
</dbReference>
<evidence type="ECO:0000313" key="20">
    <source>
        <dbReference type="Proteomes" id="UP001295794"/>
    </source>
</evidence>
<dbReference type="SUPFAM" id="SSF52113">
    <property type="entry name" value="BRCT domain"/>
    <property type="match status" value="1"/>
</dbReference>
<proteinExistence type="inferred from homology"/>
<dbReference type="AlphaFoldDB" id="A0AAD2JY55"/>
<dbReference type="Gene3D" id="3.30.70.270">
    <property type="match status" value="1"/>
</dbReference>
<reference evidence="19" key="1">
    <citation type="submission" date="2023-11" db="EMBL/GenBank/DDBJ databases">
        <authorList>
            <person name="De Vega J J."/>
            <person name="De Vega J J."/>
        </authorList>
    </citation>
    <scope>NUCLEOTIDE SEQUENCE</scope>
</reference>
<dbReference type="GO" id="GO:0005634">
    <property type="term" value="C:nucleus"/>
    <property type="evidence" value="ECO:0007669"/>
    <property type="project" value="UniProtKB-SubCell"/>
</dbReference>
<dbReference type="Gene3D" id="3.40.1170.60">
    <property type="match status" value="1"/>
</dbReference>
<dbReference type="GO" id="GO:0003887">
    <property type="term" value="F:DNA-directed DNA polymerase activity"/>
    <property type="evidence" value="ECO:0007669"/>
    <property type="project" value="InterPro"/>
</dbReference>
<name>A0AAD2JY55_9AGAR</name>
<keyword evidence="8" id="KW-0479">Metal-binding</keyword>
<dbReference type="SMART" id="SM00292">
    <property type="entry name" value="BRCT"/>
    <property type="match status" value="1"/>
</dbReference>
<feature type="region of interest" description="Disordered" evidence="16">
    <location>
        <begin position="897"/>
        <end position="922"/>
    </location>
</feature>
<dbReference type="InterPro" id="IPR043128">
    <property type="entry name" value="Rev_trsase/Diguanyl_cyclase"/>
</dbReference>